<evidence type="ECO:0000256" key="3">
    <source>
        <dbReference type="RuleBase" id="RU003495"/>
    </source>
</evidence>
<reference evidence="5" key="1">
    <citation type="submission" date="2019-11" db="EMBL/GenBank/DDBJ databases">
        <title>Microbial mats filling the niche in hypersaline microbial mats.</title>
        <authorList>
            <person name="Wong H.L."/>
            <person name="Macleod F.I."/>
            <person name="White R.A. III"/>
            <person name="Burns B.P."/>
        </authorList>
    </citation>
    <scope>NUCLEOTIDE SEQUENCE</scope>
    <source>
        <strain evidence="5">Rbin_158</strain>
    </source>
</reference>
<dbReference type="GO" id="GO:0016829">
    <property type="term" value="F:lyase activity"/>
    <property type="evidence" value="ECO:0007669"/>
    <property type="project" value="UniProtKB-KW"/>
</dbReference>
<dbReference type="PANTHER" id="PTHR34183">
    <property type="entry name" value="ENDOLYTIC PEPTIDOGLYCAN TRANSGLYCOSYLASE RLPA"/>
    <property type="match status" value="1"/>
</dbReference>
<dbReference type="InterPro" id="IPR018392">
    <property type="entry name" value="LysM"/>
</dbReference>
<dbReference type="InterPro" id="IPR036779">
    <property type="entry name" value="LysM_dom_sf"/>
</dbReference>
<dbReference type="CDD" id="cd00118">
    <property type="entry name" value="LysM"/>
    <property type="match status" value="1"/>
</dbReference>
<keyword evidence="1" id="KW-0456">Lyase</keyword>
<dbReference type="InterPro" id="IPR036908">
    <property type="entry name" value="RlpA-like_sf"/>
</dbReference>
<dbReference type="NCBIfam" id="TIGR00413">
    <property type="entry name" value="rlpA"/>
    <property type="match status" value="1"/>
</dbReference>
<dbReference type="SUPFAM" id="SSF54106">
    <property type="entry name" value="LysM domain"/>
    <property type="match status" value="1"/>
</dbReference>
<dbReference type="SMART" id="SM00257">
    <property type="entry name" value="LysM"/>
    <property type="match status" value="1"/>
</dbReference>
<evidence type="ECO:0000256" key="2">
    <source>
        <dbReference type="ARBA" id="ARBA00023316"/>
    </source>
</evidence>
<comment type="similarity">
    <text evidence="3">Belongs to the RlpA family.</text>
</comment>
<dbReference type="InterPro" id="IPR034718">
    <property type="entry name" value="RlpA"/>
</dbReference>
<feature type="domain" description="LysM" evidence="4">
    <location>
        <begin position="1"/>
        <end position="21"/>
    </location>
</feature>
<dbReference type="PROSITE" id="PS51782">
    <property type="entry name" value="LYSM"/>
    <property type="match status" value="2"/>
</dbReference>
<dbReference type="InterPro" id="IPR012997">
    <property type="entry name" value="RplA"/>
</dbReference>
<proteinExistence type="inferred from homology"/>
<dbReference type="Pfam" id="PF01476">
    <property type="entry name" value="LysM"/>
    <property type="match status" value="2"/>
</dbReference>
<dbReference type="Proteomes" id="UP000649604">
    <property type="component" value="Unassembled WGS sequence"/>
</dbReference>
<dbReference type="AlphaFoldDB" id="A0A9D5Q766"/>
<evidence type="ECO:0000256" key="1">
    <source>
        <dbReference type="ARBA" id="ARBA00023239"/>
    </source>
</evidence>
<dbReference type="InterPro" id="IPR009009">
    <property type="entry name" value="RlpA-like_DPBB"/>
</dbReference>
<feature type="domain" description="LysM" evidence="4">
    <location>
        <begin position="80"/>
        <end position="125"/>
    </location>
</feature>
<accession>A0A9D5Q766</accession>
<evidence type="ECO:0000313" key="6">
    <source>
        <dbReference type="Proteomes" id="UP000649604"/>
    </source>
</evidence>
<dbReference type="EMBL" id="WJJP01000604">
    <property type="protein sequence ID" value="MBD3326594.1"/>
    <property type="molecule type" value="Genomic_DNA"/>
</dbReference>
<name>A0A9D5Q766_9BACT</name>
<protein>
    <submittedName>
        <fullName evidence="5">Septal ring lytic transglycosylase RlpA family protein</fullName>
    </submittedName>
</protein>
<dbReference type="CDD" id="cd22268">
    <property type="entry name" value="DPBB_RlpA-like"/>
    <property type="match status" value="1"/>
</dbReference>
<keyword evidence="2" id="KW-0961">Cell wall biogenesis/degradation</keyword>
<dbReference type="Gene3D" id="2.40.40.10">
    <property type="entry name" value="RlpA-like domain"/>
    <property type="match status" value="1"/>
</dbReference>
<dbReference type="GO" id="GO:0071555">
    <property type="term" value="P:cell wall organization"/>
    <property type="evidence" value="ECO:0007669"/>
    <property type="project" value="UniProtKB-KW"/>
</dbReference>
<dbReference type="Pfam" id="PF03330">
    <property type="entry name" value="DPBB_1"/>
    <property type="match status" value="1"/>
</dbReference>
<evidence type="ECO:0000313" key="5">
    <source>
        <dbReference type="EMBL" id="MBD3326594.1"/>
    </source>
</evidence>
<sequence length="228" mass="25165">LIQLNGIENPRLIQPGQKIQVPLPHTTPQDKETMIGWDGFEYGPNAVASGNRCQAELNQAVTAHKNDNTEVQSKPSPSFTAYTIQKGDTLWDLATTRFQIPVEELIQLNGIENPRLIQPGQKIQVPLPNTTPRDEVVVASWYGPKYHGKTMANGETFDMFAATIAHKDLPLGTRVELENPDTGIRAKATVTDRGPYIEGRDVDLSYGLARKLALVEKGVGKLRMRVLG</sequence>
<gene>
    <name evidence="5" type="ORF">GF339_18565</name>
</gene>
<dbReference type="HAMAP" id="MF_02071">
    <property type="entry name" value="RlpA"/>
    <property type="match status" value="1"/>
</dbReference>
<dbReference type="Gene3D" id="3.10.350.10">
    <property type="entry name" value="LysM domain"/>
    <property type="match status" value="2"/>
</dbReference>
<dbReference type="PANTHER" id="PTHR34183:SF1">
    <property type="entry name" value="ENDOLYTIC PEPTIDOGLYCAN TRANSGLYCOSYLASE RLPA"/>
    <property type="match status" value="1"/>
</dbReference>
<comment type="caution">
    <text evidence="5">The sequence shown here is derived from an EMBL/GenBank/DDBJ whole genome shotgun (WGS) entry which is preliminary data.</text>
</comment>
<organism evidence="5 6">
    <name type="scientific">candidate division KSB3 bacterium</name>
    <dbReference type="NCBI Taxonomy" id="2044937"/>
    <lineage>
        <taxon>Bacteria</taxon>
        <taxon>candidate division KSB3</taxon>
    </lineage>
</organism>
<feature type="non-terminal residue" evidence="5">
    <location>
        <position position="1"/>
    </location>
</feature>
<evidence type="ECO:0000259" key="4">
    <source>
        <dbReference type="PROSITE" id="PS51782"/>
    </source>
</evidence>
<dbReference type="SUPFAM" id="SSF50685">
    <property type="entry name" value="Barwin-like endoglucanases"/>
    <property type="match status" value="1"/>
</dbReference>